<comment type="subcellular location">
    <subcellularLocation>
        <location evidence="1">Nucleus</location>
    </subcellularLocation>
</comment>
<dbReference type="SUPFAM" id="SSF109905">
    <property type="entry name" value="Surp module (SWAP domain)"/>
    <property type="match status" value="1"/>
</dbReference>
<keyword evidence="5" id="KW-0943">RNA-mediated gene silencing</keyword>
<feature type="compositionally biased region" description="Basic and acidic residues" evidence="7">
    <location>
        <begin position="961"/>
        <end position="980"/>
    </location>
</feature>
<feature type="region of interest" description="Disordered" evidence="7">
    <location>
        <begin position="464"/>
        <end position="506"/>
    </location>
</feature>
<dbReference type="Pfam" id="PF07713">
    <property type="entry name" value="DUF1604"/>
    <property type="match status" value="1"/>
</dbReference>
<dbReference type="PROSITE" id="PS50128">
    <property type="entry name" value="SURP"/>
    <property type="match status" value="1"/>
</dbReference>
<dbReference type="Pfam" id="PF01805">
    <property type="entry name" value="Surp"/>
    <property type="match status" value="1"/>
</dbReference>
<gene>
    <name evidence="9" type="ORF">M0R45_023457</name>
</gene>
<dbReference type="Gene3D" id="1.10.10.790">
    <property type="entry name" value="Surp module"/>
    <property type="match status" value="1"/>
</dbReference>
<evidence type="ECO:0000256" key="3">
    <source>
        <dbReference type="ARBA" id="ARBA00022664"/>
    </source>
</evidence>
<dbReference type="PANTHER" id="PTHR13384:SF19">
    <property type="entry name" value="G PATCH DOMAIN-CONTAINING PROTEIN 1"/>
    <property type="match status" value="1"/>
</dbReference>
<feature type="compositionally biased region" description="Basic residues" evidence="7">
    <location>
        <begin position="948"/>
        <end position="960"/>
    </location>
</feature>
<feature type="compositionally biased region" description="Polar residues" evidence="7">
    <location>
        <begin position="865"/>
        <end position="874"/>
    </location>
</feature>
<evidence type="ECO:0000256" key="4">
    <source>
        <dbReference type="ARBA" id="ARBA00022884"/>
    </source>
</evidence>
<keyword evidence="2" id="KW-0341">Growth regulation</keyword>
<dbReference type="GO" id="GO:0005634">
    <property type="term" value="C:nucleus"/>
    <property type="evidence" value="ECO:0007669"/>
    <property type="project" value="UniProtKB-SubCell"/>
</dbReference>
<feature type="domain" description="SURP motif" evidence="8">
    <location>
        <begin position="413"/>
        <end position="455"/>
    </location>
</feature>
<protein>
    <recommendedName>
        <fullName evidence="8">SURP motif domain-containing protein</fullName>
    </recommendedName>
</protein>
<evidence type="ECO:0000256" key="1">
    <source>
        <dbReference type="ARBA" id="ARBA00004123"/>
    </source>
</evidence>
<name>A0AAW1WQ41_RUBAR</name>
<evidence type="ECO:0000313" key="10">
    <source>
        <dbReference type="Proteomes" id="UP001457282"/>
    </source>
</evidence>
<feature type="compositionally biased region" description="Basic and acidic residues" evidence="7">
    <location>
        <begin position="464"/>
        <end position="477"/>
    </location>
</feature>
<feature type="region of interest" description="Disordered" evidence="7">
    <location>
        <begin position="736"/>
        <end position="759"/>
    </location>
</feature>
<evidence type="ECO:0000256" key="6">
    <source>
        <dbReference type="ARBA" id="ARBA00023242"/>
    </source>
</evidence>
<dbReference type="FunFam" id="1.10.10.790:FF:000012">
    <property type="entry name" value="G patch domain-containing protein TGH"/>
    <property type="match status" value="1"/>
</dbReference>
<dbReference type="GO" id="GO:0006397">
    <property type="term" value="P:mRNA processing"/>
    <property type="evidence" value="ECO:0007669"/>
    <property type="project" value="UniProtKB-KW"/>
</dbReference>
<feature type="compositionally biased region" description="Basic residues" evidence="7">
    <location>
        <begin position="906"/>
        <end position="915"/>
    </location>
</feature>
<dbReference type="EMBL" id="JBEDUW010000005">
    <property type="protein sequence ID" value="KAK9926215.1"/>
    <property type="molecule type" value="Genomic_DNA"/>
</dbReference>
<dbReference type="GO" id="GO:0031047">
    <property type="term" value="P:regulatory ncRNA-mediated gene silencing"/>
    <property type="evidence" value="ECO:0007669"/>
    <property type="project" value="UniProtKB-KW"/>
</dbReference>
<feature type="compositionally biased region" description="Pro residues" evidence="7">
    <location>
        <begin position="397"/>
        <end position="406"/>
    </location>
</feature>
<feature type="compositionally biased region" description="Basic and acidic residues" evidence="7">
    <location>
        <begin position="486"/>
        <end position="503"/>
    </location>
</feature>
<feature type="compositionally biased region" description="Basic and acidic residues" evidence="7">
    <location>
        <begin position="830"/>
        <end position="846"/>
    </location>
</feature>
<feature type="region of interest" description="Disordered" evidence="7">
    <location>
        <begin position="134"/>
        <end position="153"/>
    </location>
</feature>
<organism evidence="9 10">
    <name type="scientific">Rubus argutus</name>
    <name type="common">Southern blackberry</name>
    <dbReference type="NCBI Taxonomy" id="59490"/>
    <lineage>
        <taxon>Eukaryota</taxon>
        <taxon>Viridiplantae</taxon>
        <taxon>Streptophyta</taxon>
        <taxon>Embryophyta</taxon>
        <taxon>Tracheophyta</taxon>
        <taxon>Spermatophyta</taxon>
        <taxon>Magnoliopsida</taxon>
        <taxon>eudicotyledons</taxon>
        <taxon>Gunneridae</taxon>
        <taxon>Pentapetalae</taxon>
        <taxon>rosids</taxon>
        <taxon>fabids</taxon>
        <taxon>Rosales</taxon>
        <taxon>Rosaceae</taxon>
        <taxon>Rosoideae</taxon>
        <taxon>Rosoideae incertae sedis</taxon>
        <taxon>Rubus</taxon>
    </lineage>
</organism>
<feature type="region of interest" description="Disordered" evidence="7">
    <location>
        <begin position="383"/>
        <end position="407"/>
    </location>
</feature>
<dbReference type="PANTHER" id="PTHR13384">
    <property type="entry name" value="G PATCH DOMAIN-CONTAINING PROTEIN 1"/>
    <property type="match status" value="1"/>
</dbReference>
<accession>A0AAW1WQ41</accession>
<keyword evidence="4" id="KW-0694">RNA-binding</keyword>
<dbReference type="SMART" id="SM00648">
    <property type="entry name" value="SWAP"/>
    <property type="match status" value="1"/>
</dbReference>
<keyword evidence="10" id="KW-1185">Reference proteome</keyword>
<evidence type="ECO:0000259" key="8">
    <source>
        <dbReference type="PROSITE" id="PS50128"/>
    </source>
</evidence>
<dbReference type="Pfam" id="PF26093">
    <property type="entry name" value="HTH_TGH"/>
    <property type="match status" value="1"/>
</dbReference>
<evidence type="ECO:0000256" key="7">
    <source>
        <dbReference type="SAM" id="MobiDB-lite"/>
    </source>
</evidence>
<dbReference type="InterPro" id="IPR035967">
    <property type="entry name" value="SWAP/Surp_sf"/>
</dbReference>
<dbReference type="AlphaFoldDB" id="A0AAW1WQ41"/>
<feature type="compositionally biased region" description="Polar residues" evidence="7">
    <location>
        <begin position="791"/>
        <end position="800"/>
    </location>
</feature>
<reference evidence="9 10" key="1">
    <citation type="journal article" date="2023" name="G3 (Bethesda)">
        <title>A chromosome-length genome assembly and annotation of blackberry (Rubus argutus, cv. 'Hillquist').</title>
        <authorList>
            <person name="Bruna T."/>
            <person name="Aryal R."/>
            <person name="Dudchenko O."/>
            <person name="Sargent D.J."/>
            <person name="Mead D."/>
            <person name="Buti M."/>
            <person name="Cavallini A."/>
            <person name="Hytonen T."/>
            <person name="Andres J."/>
            <person name="Pham M."/>
            <person name="Weisz D."/>
            <person name="Mascagni F."/>
            <person name="Usai G."/>
            <person name="Natali L."/>
            <person name="Bassil N."/>
            <person name="Fernandez G.E."/>
            <person name="Lomsadze A."/>
            <person name="Armour M."/>
            <person name="Olukolu B."/>
            <person name="Poorten T."/>
            <person name="Britton C."/>
            <person name="Davik J."/>
            <person name="Ashrafi H."/>
            <person name="Aiden E.L."/>
            <person name="Borodovsky M."/>
            <person name="Worthington M."/>
        </authorList>
    </citation>
    <scope>NUCLEOTIDE SEQUENCE [LARGE SCALE GENOMIC DNA]</scope>
    <source>
        <strain evidence="9">PI 553951</strain>
    </source>
</reference>
<keyword evidence="6" id="KW-0539">Nucleus</keyword>
<keyword evidence="3" id="KW-0507">mRNA processing</keyword>
<feature type="compositionally biased region" description="Basic residues" evidence="7">
    <location>
        <begin position="929"/>
        <end position="940"/>
    </location>
</feature>
<evidence type="ECO:0000256" key="2">
    <source>
        <dbReference type="ARBA" id="ARBA00022604"/>
    </source>
</evidence>
<dbReference type="InterPro" id="IPR000061">
    <property type="entry name" value="Surp"/>
</dbReference>
<feature type="region of interest" description="Disordered" evidence="7">
    <location>
        <begin position="785"/>
        <end position="987"/>
    </location>
</feature>
<dbReference type="Proteomes" id="UP001457282">
    <property type="component" value="Unassembled WGS sequence"/>
</dbReference>
<dbReference type="InterPro" id="IPR011666">
    <property type="entry name" value="DUF1604"/>
</dbReference>
<sequence>MDSDEEDFVFYGTPIEREDDITTSRKKKSVAEASGQLRTLAPWKQEVRDEEGRRRFHGAFSGGFSAGYYNTVGSKEGWTPQSFVSSRKNRSEVKQQDILNFLDEDEKAELEGQSLGTSSQFDTFGITAADHARKHAEKEQQKRPSAIPGPVPDELVLPAADSIGVKLLLKMGWRRGRSIKDSHANVAYDARREARKAFLAFSSIDAKSLPADSEPVHDKPENYIEQPASNDVQSSQNTPVYVLYPKQDLHGLGFDPFKHAPEFRERKRSRVSENRGLANKSSLLTNNNLFGFKSGKLAPGFGIGALEEFDAEDEDVYASGYDFEETYVEDIDEPTRSIMDSKEKSVQKEPGALSGFKLASNSDYQLERFDPPVVPKEFVPHHNFPGPPETSYKLGDPGPPEVPPPQDNNLKVLIDGVATLVARCGKLFEDLSREKNQSNPLFSFLVGGNGHDYYARKLWEEQQKRGDQTKLHLDGKLSPRTQKMTSESRGKILGERPLERSSKDSSTSIASADIHLQYNLSDTFTDPSLYSEMPVVAKPFMNDPAKQERFEQFLKEKYQGGLRSTESGRASHMSEAARARERLDFETAAEAIKKGKWSKEISTSLTGGMEFTSGGFVQAKDTRAEDAIPKEVHVKRTEYQWRPSPILCKRFDLIDPYMGKPPPAPRMKSKMDTLIFTSDSVKATKEEETIIVKRDSYHMPQPEAGGVSKDVADNESGGEVEVENVERPVDLYKAIFSDDSDDEEDTSIPNEVSNPEKKVDAANTTLNRLIAGDFLESLGKELGLEVPPELPSSTNKSRTSAPLKETANANSRLYSTYPVEDKPSSTLDVPHSRESAQDGTYEKREPANGNLMGARSNSKHAETYLGNQFDNINSEKGPLEDRKFKTPSRRHRSLSSSSSSEDERSRKRRRHRHRHSDSDSDSLSDHRDRYHSRSKGRKKGSSREKSSSSRKHSKHHKRRSRESPSRYDYSPEKERTETKRDKHQRRD</sequence>
<proteinExistence type="predicted"/>
<dbReference type="GO" id="GO:0003723">
    <property type="term" value="F:RNA binding"/>
    <property type="evidence" value="ECO:0007669"/>
    <property type="project" value="UniProtKB-KW"/>
</dbReference>
<comment type="caution">
    <text evidence="9">The sequence shown here is derived from an EMBL/GenBank/DDBJ whole genome shotgun (WGS) entry which is preliminary data.</text>
</comment>
<evidence type="ECO:0000256" key="5">
    <source>
        <dbReference type="ARBA" id="ARBA00023158"/>
    </source>
</evidence>
<evidence type="ECO:0000313" key="9">
    <source>
        <dbReference type="EMBL" id="KAK9926215.1"/>
    </source>
</evidence>